<dbReference type="Proteomes" id="UP001179280">
    <property type="component" value="Unassembled WGS sequence"/>
</dbReference>
<evidence type="ECO:0000256" key="3">
    <source>
        <dbReference type="ARBA" id="ARBA00022989"/>
    </source>
</evidence>
<feature type="transmembrane region" description="Helical" evidence="5">
    <location>
        <begin position="58"/>
        <end position="78"/>
    </location>
</feature>
<evidence type="ECO:0000256" key="5">
    <source>
        <dbReference type="HAMAP-Rule" id="MF_01515"/>
    </source>
</evidence>
<evidence type="ECO:0000256" key="2">
    <source>
        <dbReference type="ARBA" id="ARBA00022692"/>
    </source>
</evidence>
<dbReference type="Pfam" id="PF18955">
    <property type="entry name" value="DUF5698"/>
    <property type="match status" value="1"/>
</dbReference>
<dbReference type="PANTHER" id="PTHR40060">
    <property type="entry name" value="UPF0316 PROTEIN YEBE"/>
    <property type="match status" value="1"/>
</dbReference>
<accession>A0ABS2SSN1</accession>
<dbReference type="NCBIfam" id="NF003194">
    <property type="entry name" value="PRK04164.1-5"/>
    <property type="match status" value="1"/>
</dbReference>
<proteinExistence type="inferred from homology"/>
<comment type="caution">
    <text evidence="7">The sequence shown here is derived from an EMBL/GenBank/DDBJ whole genome shotgun (WGS) entry which is preliminary data.</text>
</comment>
<dbReference type="InterPro" id="IPR022930">
    <property type="entry name" value="UPF0316"/>
</dbReference>
<sequence length="189" mass="21292">MLTAVIIFVAQLIYVPILTLRTIMMVKGLKQKAAAMGMLEGIIYVVALGIVFNDLSNYYNMAAYALGFGIGLYIGALIEEKLAIGYVSIEVNIPEKNDKLIERLRELGFSVSSSFVEGMNSSRCQLDCTARRDREKEFITIVSKFEPAAFIVSFEPRNFKGGYITKAMRTRREKYLKKKQKAEMSSSEQ</sequence>
<feature type="transmembrane region" description="Helical" evidence="5">
    <location>
        <begin position="6"/>
        <end position="26"/>
    </location>
</feature>
<dbReference type="EMBL" id="JAFBCV010000003">
    <property type="protein sequence ID" value="MBM7838201.1"/>
    <property type="molecule type" value="Genomic_DNA"/>
</dbReference>
<dbReference type="CDD" id="cd16381">
    <property type="entry name" value="YitT_C_like_1"/>
    <property type="match status" value="1"/>
</dbReference>
<keyword evidence="8" id="KW-1185">Reference proteome</keyword>
<protein>
    <recommendedName>
        <fullName evidence="5">UPF0316 protein JOC54_001432</fullName>
    </recommendedName>
</protein>
<comment type="subcellular location">
    <subcellularLocation>
        <location evidence="5">Cell membrane</location>
        <topology evidence="5">Multi-pass membrane protein</topology>
    </subcellularLocation>
</comment>
<keyword evidence="2 5" id="KW-0812">Transmembrane</keyword>
<keyword evidence="4 5" id="KW-0472">Membrane</keyword>
<evidence type="ECO:0000256" key="1">
    <source>
        <dbReference type="ARBA" id="ARBA00022475"/>
    </source>
</evidence>
<keyword evidence="1 5" id="KW-1003">Cell membrane</keyword>
<feature type="transmembrane region" description="Helical" evidence="5">
    <location>
        <begin position="33"/>
        <end position="52"/>
    </location>
</feature>
<evidence type="ECO:0000313" key="8">
    <source>
        <dbReference type="Proteomes" id="UP001179280"/>
    </source>
</evidence>
<dbReference type="InterPro" id="IPR044035">
    <property type="entry name" value="DUF5698"/>
</dbReference>
<dbReference type="RefSeq" id="WP_035418371.1">
    <property type="nucleotide sequence ID" value="NZ_JAFBCV010000003.1"/>
</dbReference>
<keyword evidence="3 5" id="KW-1133">Transmembrane helix</keyword>
<evidence type="ECO:0000256" key="4">
    <source>
        <dbReference type="ARBA" id="ARBA00023136"/>
    </source>
</evidence>
<gene>
    <name evidence="7" type="ORF">JOC54_001432</name>
</gene>
<evidence type="ECO:0000313" key="7">
    <source>
        <dbReference type="EMBL" id="MBM7838201.1"/>
    </source>
</evidence>
<evidence type="ECO:0000259" key="6">
    <source>
        <dbReference type="Pfam" id="PF18955"/>
    </source>
</evidence>
<reference evidence="7" key="1">
    <citation type="submission" date="2021-01" db="EMBL/GenBank/DDBJ databases">
        <title>Genomic Encyclopedia of Type Strains, Phase IV (KMG-IV): sequencing the most valuable type-strain genomes for metagenomic binning, comparative biology and taxonomic classification.</title>
        <authorList>
            <person name="Goeker M."/>
        </authorList>
    </citation>
    <scope>NUCLEOTIDE SEQUENCE</scope>
    <source>
        <strain evidence="7">DSM 21943</strain>
    </source>
</reference>
<dbReference type="PANTHER" id="PTHR40060:SF1">
    <property type="entry name" value="UPF0316 PROTEIN YEBE"/>
    <property type="match status" value="1"/>
</dbReference>
<dbReference type="HAMAP" id="MF_01515">
    <property type="entry name" value="UPF0316"/>
    <property type="match status" value="1"/>
</dbReference>
<comment type="similarity">
    <text evidence="5">Belongs to the UPF0316 family.</text>
</comment>
<organism evidence="7 8">
    <name type="scientific">Shouchella xiaoxiensis</name>
    <dbReference type="NCBI Taxonomy" id="766895"/>
    <lineage>
        <taxon>Bacteria</taxon>
        <taxon>Bacillati</taxon>
        <taxon>Bacillota</taxon>
        <taxon>Bacilli</taxon>
        <taxon>Bacillales</taxon>
        <taxon>Bacillaceae</taxon>
        <taxon>Shouchella</taxon>
    </lineage>
</organism>
<name>A0ABS2SSN1_9BACI</name>
<feature type="domain" description="DUF5698" evidence="6">
    <location>
        <begin position="19"/>
        <end position="75"/>
    </location>
</feature>